<accession>A0ABP0PB63</accession>
<dbReference type="PANTHER" id="PTHR44329">
    <property type="entry name" value="SERINE/THREONINE-PROTEIN KINASE TNNI3K-RELATED"/>
    <property type="match status" value="1"/>
</dbReference>
<dbReference type="Proteomes" id="UP001642484">
    <property type="component" value="Unassembled WGS sequence"/>
</dbReference>
<evidence type="ECO:0000313" key="3">
    <source>
        <dbReference type="EMBL" id="CAK9072174.1"/>
    </source>
</evidence>
<feature type="transmembrane region" description="Helical" evidence="1">
    <location>
        <begin position="146"/>
        <end position="165"/>
    </location>
</feature>
<comment type="caution">
    <text evidence="3">The sequence shown here is derived from an EMBL/GenBank/DDBJ whole genome shotgun (WGS) entry which is preliminary data.</text>
</comment>
<proteinExistence type="predicted"/>
<dbReference type="PROSITE" id="PS00109">
    <property type="entry name" value="PROTEIN_KINASE_TYR"/>
    <property type="match status" value="1"/>
</dbReference>
<dbReference type="InterPro" id="IPR008266">
    <property type="entry name" value="Tyr_kinase_AS"/>
</dbReference>
<dbReference type="EMBL" id="CAXAMN010022707">
    <property type="protein sequence ID" value="CAK9072174.1"/>
    <property type="molecule type" value="Genomic_DNA"/>
</dbReference>
<feature type="transmembrane region" description="Helical" evidence="1">
    <location>
        <begin position="12"/>
        <end position="29"/>
    </location>
</feature>
<sequence length="489" mass="55045">MTGPVYDRAQKFVLWLGFFSSSTCCFLGFPCVQDDPVPAAAFRCTCMGYFMSNLIPYMLGPSGFSSLVLRIGLVINSLASCLVSRYWCVGFGEWFILMLLEHLFQIFASMVLVGTHVERHFAFTSVISFMLRPEHTSVTMVDAKPWAMATVTTVVLLVLGIWWSGHESIDFLKRKMEAMRSIMSMSVEEFESKQHIFPSDPDNVPTTSKEDLDNWKAIGRLEESQCIGQGSFGKVYYCKWNGGEAAARVMTWHGSKLKRVDPHQEAELCKRLIHPNLVQTYTFSSREHGGLSQLVIVQEWCDLGTFSKYCSTKPYEQKGVTHVKKMLSDTCKGTAYLHSCDVIHGDLTSNNVLLKSKAKEKDSDMGFVCKVCDFGLARVLEEGMTELLTSQLGTVSHMPPELFQLEDKRLSKKADIYAIGMLIYEVVTGEVPYKGMMAPMIILKVARGQRVSLPDNVDPTIRDVFQRCTDPKPSERPSADTVVDLLRWK</sequence>
<dbReference type="InterPro" id="IPR011009">
    <property type="entry name" value="Kinase-like_dom_sf"/>
</dbReference>
<dbReference type="InterPro" id="IPR051681">
    <property type="entry name" value="Ser/Thr_Kinases-Pseudokinases"/>
</dbReference>
<name>A0ABP0PB63_9DINO</name>
<evidence type="ECO:0000259" key="2">
    <source>
        <dbReference type="PROSITE" id="PS50011"/>
    </source>
</evidence>
<dbReference type="SUPFAM" id="SSF56112">
    <property type="entry name" value="Protein kinase-like (PK-like)"/>
    <property type="match status" value="1"/>
</dbReference>
<dbReference type="InterPro" id="IPR000719">
    <property type="entry name" value="Prot_kinase_dom"/>
</dbReference>
<evidence type="ECO:0000256" key="1">
    <source>
        <dbReference type="SAM" id="Phobius"/>
    </source>
</evidence>
<dbReference type="PROSITE" id="PS50011">
    <property type="entry name" value="PROTEIN_KINASE_DOM"/>
    <property type="match status" value="1"/>
</dbReference>
<dbReference type="PANTHER" id="PTHR44329:SF214">
    <property type="entry name" value="PROTEIN KINASE DOMAIN-CONTAINING PROTEIN"/>
    <property type="match status" value="1"/>
</dbReference>
<dbReference type="Pfam" id="PF07714">
    <property type="entry name" value="PK_Tyr_Ser-Thr"/>
    <property type="match status" value="1"/>
</dbReference>
<organism evidence="3 4">
    <name type="scientific">Durusdinium trenchii</name>
    <dbReference type="NCBI Taxonomy" id="1381693"/>
    <lineage>
        <taxon>Eukaryota</taxon>
        <taxon>Sar</taxon>
        <taxon>Alveolata</taxon>
        <taxon>Dinophyceae</taxon>
        <taxon>Suessiales</taxon>
        <taxon>Symbiodiniaceae</taxon>
        <taxon>Durusdinium</taxon>
    </lineage>
</organism>
<keyword evidence="4" id="KW-1185">Reference proteome</keyword>
<keyword evidence="1" id="KW-0472">Membrane</keyword>
<dbReference type="InterPro" id="IPR001245">
    <property type="entry name" value="Ser-Thr/Tyr_kinase_cat_dom"/>
</dbReference>
<dbReference type="Gene3D" id="1.10.510.10">
    <property type="entry name" value="Transferase(Phosphotransferase) domain 1"/>
    <property type="match status" value="1"/>
</dbReference>
<keyword evidence="1" id="KW-0812">Transmembrane</keyword>
<feature type="domain" description="Protein kinase" evidence="2">
    <location>
        <begin position="221"/>
        <end position="489"/>
    </location>
</feature>
<evidence type="ECO:0000313" key="4">
    <source>
        <dbReference type="Proteomes" id="UP001642484"/>
    </source>
</evidence>
<keyword evidence="1" id="KW-1133">Transmembrane helix</keyword>
<protein>
    <recommendedName>
        <fullName evidence="2">Protein kinase domain-containing protein</fullName>
    </recommendedName>
</protein>
<reference evidence="3 4" key="1">
    <citation type="submission" date="2024-02" db="EMBL/GenBank/DDBJ databases">
        <authorList>
            <person name="Chen Y."/>
            <person name="Shah S."/>
            <person name="Dougan E. K."/>
            <person name="Thang M."/>
            <person name="Chan C."/>
        </authorList>
    </citation>
    <scope>NUCLEOTIDE SEQUENCE [LARGE SCALE GENOMIC DNA]</scope>
</reference>
<gene>
    <name evidence="3" type="ORF">CCMP2556_LOCUS35500</name>
</gene>